<dbReference type="PANTHER" id="PTHR11993">
    <property type="entry name" value="NADH-UBIQUINONE OXIDOREDUCTASE 49 KDA SUBUNIT"/>
    <property type="match status" value="1"/>
</dbReference>
<dbReference type="GO" id="GO:0016651">
    <property type="term" value="F:oxidoreductase activity, acting on NAD(P)H"/>
    <property type="evidence" value="ECO:0007669"/>
    <property type="project" value="InterPro"/>
</dbReference>
<dbReference type="InterPro" id="IPR029014">
    <property type="entry name" value="NiFe-Hase_large"/>
</dbReference>
<evidence type="ECO:0000313" key="2">
    <source>
        <dbReference type="EMBL" id="SVC14773.1"/>
    </source>
</evidence>
<proteinExistence type="predicted"/>
<feature type="non-terminal residue" evidence="2">
    <location>
        <position position="1"/>
    </location>
</feature>
<feature type="domain" description="NADH-quinone oxidoreductase subunit D" evidence="1">
    <location>
        <begin position="150"/>
        <end position="224"/>
    </location>
</feature>
<dbReference type="GO" id="GO:0051287">
    <property type="term" value="F:NAD binding"/>
    <property type="evidence" value="ECO:0007669"/>
    <property type="project" value="InterPro"/>
</dbReference>
<gene>
    <name evidence="2" type="ORF">METZ01_LOCUS267627</name>
</gene>
<organism evidence="2">
    <name type="scientific">marine metagenome</name>
    <dbReference type="NCBI Taxonomy" id="408172"/>
    <lineage>
        <taxon>unclassified sequences</taxon>
        <taxon>metagenomes</taxon>
        <taxon>ecological metagenomes</taxon>
    </lineage>
</organism>
<protein>
    <recommendedName>
        <fullName evidence="1">NADH-quinone oxidoreductase subunit D domain-containing protein</fullName>
    </recommendedName>
</protein>
<dbReference type="PANTHER" id="PTHR11993:SF10">
    <property type="entry name" value="NADH DEHYDROGENASE [UBIQUINONE] IRON-SULFUR PROTEIN 2, MITOCHONDRIAL"/>
    <property type="match status" value="1"/>
</dbReference>
<dbReference type="InterPro" id="IPR022885">
    <property type="entry name" value="NDH1_su_D/H"/>
</dbReference>
<evidence type="ECO:0000259" key="1">
    <source>
        <dbReference type="Pfam" id="PF00346"/>
    </source>
</evidence>
<dbReference type="GO" id="GO:0048038">
    <property type="term" value="F:quinone binding"/>
    <property type="evidence" value="ECO:0007669"/>
    <property type="project" value="InterPro"/>
</dbReference>
<dbReference type="EMBL" id="UINC01076015">
    <property type="protein sequence ID" value="SVC14773.1"/>
    <property type="molecule type" value="Genomic_DNA"/>
</dbReference>
<reference evidence="2" key="1">
    <citation type="submission" date="2018-05" db="EMBL/GenBank/DDBJ databases">
        <authorList>
            <person name="Lanie J.A."/>
            <person name="Ng W.-L."/>
            <person name="Kazmierczak K.M."/>
            <person name="Andrzejewski T.M."/>
            <person name="Davidsen T.M."/>
            <person name="Wayne K.J."/>
            <person name="Tettelin H."/>
            <person name="Glass J.I."/>
            <person name="Rusch D."/>
            <person name="Podicherti R."/>
            <person name="Tsui H.-C.T."/>
            <person name="Winkler M.E."/>
        </authorList>
    </citation>
    <scope>NUCLEOTIDE SEQUENCE</scope>
</reference>
<dbReference type="InterPro" id="IPR001135">
    <property type="entry name" value="NADH_Q_OxRdtase_suD"/>
</dbReference>
<sequence length="224" mass="24980">EMICGARVTVSYMRPGGVNQEPPPEFWTYLRELLSDLPNYIGELERLITENEIVVARTKGVGVLSRELAIDSSISGPNLRASGVAWDLRKADPYDVYSRMDFDIPVGSNGDSYDRFLVRVMEIHQSLRIVEQCVQQIPDGPVRADVPYFFRPPAGDAYAHVEASKGELGFYLVSDGSIAPYRCKIRAPSFINLTALTEMLLGWKVADLMVIFGSLDVNMGEVDR</sequence>
<name>A0A382JU46_9ZZZZ</name>
<dbReference type="AlphaFoldDB" id="A0A382JU46"/>
<dbReference type="Gene3D" id="1.10.645.10">
    <property type="entry name" value="Cytochrome-c3 Hydrogenase, chain B"/>
    <property type="match status" value="1"/>
</dbReference>
<dbReference type="SUPFAM" id="SSF56762">
    <property type="entry name" value="HydB/Nqo4-like"/>
    <property type="match status" value="1"/>
</dbReference>
<dbReference type="Pfam" id="PF00346">
    <property type="entry name" value="Complex1_49kDa"/>
    <property type="match status" value="2"/>
</dbReference>
<feature type="domain" description="NADH-quinone oxidoreductase subunit D" evidence="1">
    <location>
        <begin position="1"/>
        <end position="147"/>
    </location>
</feature>
<accession>A0A382JU46</accession>